<protein>
    <submittedName>
        <fullName evidence="2">Uncharacterized protein</fullName>
    </submittedName>
</protein>
<gene>
    <name evidence="2" type="ORF">MNBD_ALPHA06-1325</name>
</gene>
<keyword evidence="1" id="KW-1133">Transmembrane helix</keyword>
<evidence type="ECO:0000313" key="2">
    <source>
        <dbReference type="EMBL" id="VAV87922.1"/>
    </source>
</evidence>
<organism evidence="2">
    <name type="scientific">hydrothermal vent metagenome</name>
    <dbReference type="NCBI Taxonomy" id="652676"/>
    <lineage>
        <taxon>unclassified sequences</taxon>
        <taxon>metagenomes</taxon>
        <taxon>ecological metagenomes</taxon>
    </lineage>
</organism>
<accession>A0A3B0R5X3</accession>
<keyword evidence="1" id="KW-0812">Transmembrane</keyword>
<keyword evidence="1" id="KW-0472">Membrane</keyword>
<feature type="transmembrane region" description="Helical" evidence="1">
    <location>
        <begin position="42"/>
        <end position="65"/>
    </location>
</feature>
<dbReference type="EMBL" id="UOEE01000051">
    <property type="protein sequence ID" value="VAV87922.1"/>
    <property type="molecule type" value="Genomic_DNA"/>
</dbReference>
<reference evidence="2" key="1">
    <citation type="submission" date="2018-06" db="EMBL/GenBank/DDBJ databases">
        <authorList>
            <person name="Zhirakovskaya E."/>
        </authorList>
    </citation>
    <scope>NUCLEOTIDE SEQUENCE</scope>
</reference>
<proteinExistence type="predicted"/>
<dbReference type="AlphaFoldDB" id="A0A3B0R5X3"/>
<evidence type="ECO:0000256" key="1">
    <source>
        <dbReference type="SAM" id="Phobius"/>
    </source>
</evidence>
<name>A0A3B0R5X3_9ZZZZ</name>
<sequence>MFRLVLSLGLIANAGLFAAGIWRSVRWGKQAFHSFGDIGVSAGVLSGIWLWPVFLLTLAGLIAFLNRRTSKKITEDHNEY</sequence>